<keyword evidence="4 9" id="KW-0117">Actin capping</keyword>
<dbReference type="GO" id="GO:0000902">
    <property type="term" value="P:cell morphogenesis"/>
    <property type="evidence" value="ECO:0007669"/>
    <property type="project" value="TreeGrafter"/>
</dbReference>
<dbReference type="PANTHER" id="PTHR10619:SF0">
    <property type="entry name" value="F-ACTIN-CAPPING PROTEIN SUBUNIT BETA ISOFORMS 1 AND 2"/>
    <property type="match status" value="1"/>
</dbReference>
<dbReference type="GO" id="GO:0030036">
    <property type="term" value="P:actin cytoskeleton organization"/>
    <property type="evidence" value="ECO:0007669"/>
    <property type="project" value="InterPro"/>
</dbReference>
<dbReference type="InterPro" id="IPR042276">
    <property type="entry name" value="CapZ_alpha/beta_2"/>
</dbReference>
<protein>
    <recommendedName>
        <fullName evidence="9">F-actin-capping protein subunit beta</fullName>
    </recommendedName>
</protein>
<comment type="similarity">
    <text evidence="3 9">Belongs to the F-actin-capping protein beta subunit family.</text>
</comment>
<name>A0A1A6GEX6_NEOLE</name>
<dbReference type="STRING" id="56216.A0A1A6GEX6"/>
<sequence>MSVSDQQLDCALDLMRRLPPQQIEKNLSDLIDLVPSLCEDLLSSVDQPLKIARDKVVGKDYLLCDYNRDGDSYSYNYPGSRPNGIRLSPWSNKYDPPLEDGAMPSARLRKLEVEANNAFDQYRDLMDIGDLQDVEGVGVEVYCVWKSHTLLEAVALVRYFEGGVSSVYLWDLDHGFAGVILIKKAGDGSKKIKGCWDSIHVVEVQEKSSGRTAHYKLTSTVMLWLQTNKSGSGTMNLGGSLTRQVELLFQPLASAHWCQSK</sequence>
<dbReference type="SUPFAM" id="SSF90096">
    <property type="entry name" value="Subunits of heterodimeric actin filament capping protein Capz"/>
    <property type="match status" value="1"/>
</dbReference>
<accession>A0A1A6GEX6</accession>
<dbReference type="Gene3D" id="1.20.58.570">
    <property type="match status" value="1"/>
</dbReference>
<comment type="function">
    <text evidence="8">F-actin-capping proteins bind in a Ca(2+)-independent manner to the fast growing ends of actin filaments (barbed end) thereby blocking the exchange of subunits at these ends. Unlike other capping proteins (such as gelsolin and severin), these proteins do not sever actin filaments. Plays a role in the regulation of cell morphology and cytoskeletal organization. Forms, with CAPZB, the barbed end of the fast growing ends of actin filaments in the dynactin complex and stabilizes dynactin structure. The dynactin multiprotein complex activates the molecular motor dynein for ultra-processive transport along microtubules.</text>
</comment>
<organism evidence="10 11">
    <name type="scientific">Neotoma lepida</name>
    <name type="common">Desert woodrat</name>
    <dbReference type="NCBI Taxonomy" id="56216"/>
    <lineage>
        <taxon>Eukaryota</taxon>
        <taxon>Metazoa</taxon>
        <taxon>Chordata</taxon>
        <taxon>Craniata</taxon>
        <taxon>Vertebrata</taxon>
        <taxon>Euteleostomi</taxon>
        <taxon>Mammalia</taxon>
        <taxon>Eutheria</taxon>
        <taxon>Euarchontoglires</taxon>
        <taxon>Glires</taxon>
        <taxon>Rodentia</taxon>
        <taxon>Myomorpha</taxon>
        <taxon>Muroidea</taxon>
        <taxon>Cricetidae</taxon>
        <taxon>Neotominae</taxon>
        <taxon>Neotoma</taxon>
    </lineage>
</organism>
<evidence type="ECO:0000256" key="4">
    <source>
        <dbReference type="ARBA" id="ARBA00022467"/>
    </source>
</evidence>
<keyword evidence="11" id="KW-1185">Reference proteome</keyword>
<keyword evidence="6 9" id="KW-0009">Actin-binding</keyword>
<evidence type="ECO:0000256" key="8">
    <source>
        <dbReference type="ARBA" id="ARBA00045888"/>
    </source>
</evidence>
<dbReference type="GO" id="GO:0030017">
    <property type="term" value="C:sarcomere"/>
    <property type="evidence" value="ECO:0007669"/>
    <property type="project" value="UniProtKB-SubCell"/>
</dbReference>
<dbReference type="GO" id="GO:0051015">
    <property type="term" value="F:actin filament binding"/>
    <property type="evidence" value="ECO:0007669"/>
    <property type="project" value="TreeGrafter"/>
</dbReference>
<dbReference type="InterPro" id="IPR043175">
    <property type="entry name" value="CAPZB_N"/>
</dbReference>
<dbReference type="GO" id="GO:0051016">
    <property type="term" value="P:barbed-end actin filament capping"/>
    <property type="evidence" value="ECO:0007669"/>
    <property type="project" value="UniProtKB-UniRule"/>
</dbReference>
<dbReference type="PANTHER" id="PTHR10619">
    <property type="entry name" value="F-ACTIN-CAPPING PROTEIN SUBUNIT BETA"/>
    <property type="match status" value="1"/>
</dbReference>
<reference evidence="10 11" key="1">
    <citation type="submission" date="2016-06" db="EMBL/GenBank/DDBJ databases">
        <title>The Draft Genome Sequence and Annotation of the Desert Woodrat Neotoma lepida.</title>
        <authorList>
            <person name="Campbell M."/>
            <person name="Oakeson K.F."/>
            <person name="Yandell M."/>
            <person name="Halpert J.R."/>
            <person name="Dearing D."/>
        </authorList>
    </citation>
    <scope>NUCLEOTIDE SEQUENCE [LARGE SCALE GENOMIC DNA]</scope>
    <source>
        <strain evidence="10">417</strain>
        <tissue evidence="10">Liver</tissue>
    </source>
</reference>
<evidence type="ECO:0000256" key="6">
    <source>
        <dbReference type="ARBA" id="ARBA00023203"/>
    </source>
</evidence>
<dbReference type="Pfam" id="PF01115">
    <property type="entry name" value="F_actin_cap_B"/>
    <property type="match status" value="2"/>
</dbReference>
<gene>
    <name evidence="10" type="ORF">A6R68_06658</name>
</gene>
<evidence type="ECO:0000256" key="1">
    <source>
        <dbReference type="ARBA" id="ARBA00004204"/>
    </source>
</evidence>
<comment type="subcellular location">
    <subcellularLocation>
        <location evidence="2 9">Cytoplasm</location>
        <location evidence="2 9">Cytoskeleton</location>
    </subcellularLocation>
    <subcellularLocation>
        <location evidence="1">Cytoplasm</location>
        <location evidence="1">Myofibril</location>
        <location evidence="1">Sarcomere</location>
    </subcellularLocation>
</comment>
<evidence type="ECO:0000256" key="9">
    <source>
        <dbReference type="RuleBase" id="RU365078"/>
    </source>
</evidence>
<evidence type="ECO:0000256" key="2">
    <source>
        <dbReference type="ARBA" id="ARBA00004245"/>
    </source>
</evidence>
<proteinExistence type="inferred from homology"/>
<keyword evidence="7 9" id="KW-0206">Cytoskeleton</keyword>
<evidence type="ECO:0000313" key="10">
    <source>
        <dbReference type="EMBL" id="OBS64791.1"/>
    </source>
</evidence>
<evidence type="ECO:0000313" key="11">
    <source>
        <dbReference type="Proteomes" id="UP000092124"/>
    </source>
</evidence>
<comment type="caution">
    <text evidence="10">The sequence shown here is derived from an EMBL/GenBank/DDBJ whole genome shotgun (WGS) entry which is preliminary data.</text>
</comment>
<evidence type="ECO:0000256" key="7">
    <source>
        <dbReference type="ARBA" id="ARBA00023212"/>
    </source>
</evidence>
<keyword evidence="5 9" id="KW-0963">Cytoplasm</keyword>
<dbReference type="InterPro" id="IPR019771">
    <property type="entry name" value="F-actin_capping_bsu_CS"/>
</dbReference>
<dbReference type="FunFam" id="1.20.58.570:FF:000001">
    <property type="entry name" value="F-actin-capping protein subunit beta"/>
    <property type="match status" value="1"/>
</dbReference>
<dbReference type="EMBL" id="LZPO01097133">
    <property type="protein sequence ID" value="OBS64791.1"/>
    <property type="molecule type" value="Genomic_DNA"/>
</dbReference>
<dbReference type="OrthoDB" id="9979678at2759"/>
<evidence type="ECO:0000256" key="3">
    <source>
        <dbReference type="ARBA" id="ARBA00006039"/>
    </source>
</evidence>
<dbReference type="InterPro" id="IPR037282">
    <property type="entry name" value="CapZ_alpha/beta"/>
</dbReference>
<dbReference type="PROSITE" id="PS00231">
    <property type="entry name" value="F_ACTIN_CAPPING_BETA"/>
    <property type="match status" value="1"/>
</dbReference>
<comment type="subunit">
    <text evidence="9">Heterodimer of an alpha and a beta subunit.</text>
</comment>
<evidence type="ECO:0000256" key="5">
    <source>
        <dbReference type="ARBA" id="ARBA00022490"/>
    </source>
</evidence>
<dbReference type="InterPro" id="IPR001698">
    <property type="entry name" value="CAPZB"/>
</dbReference>
<dbReference type="Proteomes" id="UP000092124">
    <property type="component" value="Unassembled WGS sequence"/>
</dbReference>
<dbReference type="AlphaFoldDB" id="A0A1A6GEX6"/>
<dbReference type="GO" id="GO:0010591">
    <property type="term" value="P:regulation of lamellipodium assembly"/>
    <property type="evidence" value="ECO:0007669"/>
    <property type="project" value="TreeGrafter"/>
</dbReference>
<dbReference type="PRINTS" id="PR00192">
    <property type="entry name" value="FACTINCAPB"/>
</dbReference>
<dbReference type="GO" id="GO:0051490">
    <property type="term" value="P:negative regulation of filopodium assembly"/>
    <property type="evidence" value="ECO:0007669"/>
    <property type="project" value="TreeGrafter"/>
</dbReference>
<dbReference type="GO" id="GO:0008290">
    <property type="term" value="C:F-actin capping protein complex"/>
    <property type="evidence" value="ECO:0007669"/>
    <property type="project" value="UniProtKB-UniRule"/>
</dbReference>
<dbReference type="Gene3D" id="3.90.1150.210">
    <property type="entry name" value="F-actin capping protein, beta subunit"/>
    <property type="match status" value="1"/>
</dbReference>